<gene>
    <name evidence="11" type="primary">fliR</name>
    <name evidence="11" type="ORF">RK55_021355</name>
</gene>
<comment type="function">
    <text evidence="1 10">Role in flagellar biosynthesis.</text>
</comment>
<evidence type="ECO:0000256" key="3">
    <source>
        <dbReference type="ARBA" id="ARBA00021717"/>
    </source>
</evidence>
<dbReference type="GO" id="GO:0044780">
    <property type="term" value="P:bacterial-type flagellum assembly"/>
    <property type="evidence" value="ECO:0007669"/>
    <property type="project" value="UniProtKB-UniRule"/>
</dbReference>
<dbReference type="PRINTS" id="PR00953">
    <property type="entry name" value="TYPE3IMRPROT"/>
</dbReference>
<evidence type="ECO:0000256" key="6">
    <source>
        <dbReference type="ARBA" id="ARBA00022989"/>
    </source>
</evidence>
<keyword evidence="4 10" id="KW-1003">Cell membrane</keyword>
<evidence type="ECO:0000256" key="10">
    <source>
        <dbReference type="RuleBase" id="RU362071"/>
    </source>
</evidence>
<reference evidence="12" key="1">
    <citation type="submission" date="2017-12" db="EMBL/GenBank/DDBJ databases">
        <title>FDA dAtabase for Regulatory Grade micrObial Sequences (FDA-ARGOS): Supporting development and validation of Infectious Disease Dx tests.</title>
        <authorList>
            <person name="Sichtig H."/>
            <person name="Tallon L."/>
            <person name="Sadzewicz L."/>
            <person name="Sengamalay N."/>
            <person name="Nagaraj S."/>
            <person name="Vavikolanu K."/>
            <person name="Aluvathingal J."/>
            <person name="Nadendla S."/>
            <person name="Pirone D.C."/>
            <person name="Hoffman M."/>
            <person name="Muruvanda T."/>
            <person name="Allard M."/>
            <person name="Evans P."/>
        </authorList>
    </citation>
    <scope>NUCLEOTIDE SEQUENCE [LARGE SCALE GENOMIC DNA]</scope>
    <source>
        <strain evidence="12">FDAARGOS_55</strain>
    </source>
</reference>
<name>A0A1J6Z4F6_SALHO</name>
<feature type="transmembrane region" description="Helical" evidence="10">
    <location>
        <begin position="213"/>
        <end position="237"/>
    </location>
</feature>
<protein>
    <recommendedName>
        <fullName evidence="3 9">Flagellar biosynthetic protein FliR</fullName>
    </recommendedName>
</protein>
<evidence type="ECO:0000256" key="8">
    <source>
        <dbReference type="ARBA" id="ARBA00023143"/>
    </source>
</evidence>
<dbReference type="EMBL" id="JWSP02000004">
    <property type="protein sequence ID" value="PNO35463.1"/>
    <property type="molecule type" value="Genomic_DNA"/>
</dbReference>
<dbReference type="PANTHER" id="PTHR30065:SF8">
    <property type="entry name" value="FLAGELLAR BIOSYNTHETIC PROTEIN FLIR"/>
    <property type="match status" value="1"/>
</dbReference>
<keyword evidence="7 10" id="KW-0472">Membrane</keyword>
<feature type="transmembrane region" description="Helical" evidence="10">
    <location>
        <begin position="15"/>
        <end position="33"/>
    </location>
</feature>
<keyword evidence="6 10" id="KW-1133">Transmembrane helix</keyword>
<evidence type="ECO:0000256" key="5">
    <source>
        <dbReference type="ARBA" id="ARBA00022692"/>
    </source>
</evidence>
<dbReference type="STRING" id="523831.SEHO0A_02080"/>
<dbReference type="InterPro" id="IPR002010">
    <property type="entry name" value="T3SS_IM_R"/>
</dbReference>
<feature type="transmembrane region" description="Helical" evidence="10">
    <location>
        <begin position="65"/>
        <end position="86"/>
    </location>
</feature>
<feature type="transmembrane region" description="Helical" evidence="10">
    <location>
        <begin position="131"/>
        <end position="151"/>
    </location>
</feature>
<evidence type="ECO:0000256" key="4">
    <source>
        <dbReference type="ARBA" id="ARBA00022475"/>
    </source>
</evidence>
<feature type="transmembrane region" description="Helical" evidence="10">
    <location>
        <begin position="171"/>
        <end position="201"/>
    </location>
</feature>
<dbReference type="Pfam" id="PF01311">
    <property type="entry name" value="Bac_export_1"/>
    <property type="match status" value="1"/>
</dbReference>
<evidence type="ECO:0000256" key="9">
    <source>
        <dbReference type="NCBIfam" id="TIGR01400"/>
    </source>
</evidence>
<keyword evidence="11" id="KW-0969">Cilium</keyword>
<keyword evidence="5 10" id="KW-0812">Transmembrane</keyword>
<evidence type="ECO:0000313" key="12">
    <source>
        <dbReference type="Proteomes" id="UP000236163"/>
    </source>
</evidence>
<accession>A0A1J6Z4F6</accession>
<evidence type="ECO:0000313" key="11">
    <source>
        <dbReference type="EMBL" id="PNO35463.1"/>
    </source>
</evidence>
<evidence type="ECO:0000256" key="2">
    <source>
        <dbReference type="ARBA" id="ARBA00009772"/>
    </source>
</evidence>
<keyword evidence="11" id="KW-0282">Flagellum</keyword>
<comment type="caution">
    <text evidence="11">The sequence shown here is derived from an EMBL/GenBank/DDBJ whole genome shotgun (WGS) entry which is preliminary data.</text>
</comment>
<dbReference type="AlphaFoldDB" id="A0A1J6Z4F6"/>
<feature type="transmembrane region" description="Helical" evidence="10">
    <location>
        <begin position="42"/>
        <end position="59"/>
    </location>
</feature>
<dbReference type="PANTHER" id="PTHR30065">
    <property type="entry name" value="FLAGELLAR BIOSYNTHETIC PROTEIN FLIR"/>
    <property type="match status" value="1"/>
</dbReference>
<comment type="subcellular location">
    <subcellularLocation>
        <location evidence="10">Cell membrane</location>
        <topology evidence="10">Multi-pass membrane protein</topology>
    </subcellularLocation>
    <subcellularLocation>
        <location evidence="10">Bacterial flagellum basal body</location>
    </subcellularLocation>
</comment>
<dbReference type="InterPro" id="IPR006303">
    <property type="entry name" value="FliR"/>
</dbReference>
<proteinExistence type="inferred from homology"/>
<keyword evidence="11" id="KW-0966">Cell projection</keyword>
<sequence>MIQVTSEQWLYWLHLYFWPLLRVLALISTAPILSERAIPKRVKLGLGIMITLVIAPSLPANDTPLFSIAALWLAMQQILIGIALGFTMQFAFAAVRTAGEFIGLQMGLSFATFVDPGSHLNMPVLARIMDMLAMLLFLTFNGHLWLISLLVDTFHTLPIGSNPLNSNAFMALARAGGLIFLNGLMLALPVITLLLTLNLALGLLNRMAPQLSIFVIGFPLTLTVGIMLMAALMPLIAPFCEHLFSEIFNLLADIVSEMPINNNP</sequence>
<dbReference type="GO" id="GO:0009425">
    <property type="term" value="C:bacterial-type flagellum basal body"/>
    <property type="evidence" value="ECO:0007669"/>
    <property type="project" value="UniProtKB-SubCell"/>
</dbReference>
<keyword evidence="8 10" id="KW-0975">Bacterial flagellum</keyword>
<comment type="similarity">
    <text evidence="2 10">Belongs to the FliR/MopE/SpaR family.</text>
</comment>
<dbReference type="GO" id="GO:0005886">
    <property type="term" value="C:plasma membrane"/>
    <property type="evidence" value="ECO:0007669"/>
    <property type="project" value="UniProtKB-SubCell"/>
</dbReference>
<dbReference type="GO" id="GO:0006605">
    <property type="term" value="P:protein targeting"/>
    <property type="evidence" value="ECO:0007669"/>
    <property type="project" value="UniProtKB-UniRule"/>
</dbReference>
<dbReference type="Proteomes" id="UP000236163">
    <property type="component" value="Unassembled WGS sequence"/>
</dbReference>
<dbReference type="NCBIfam" id="TIGR01400">
    <property type="entry name" value="fliR"/>
    <property type="match status" value="1"/>
</dbReference>
<evidence type="ECO:0000256" key="1">
    <source>
        <dbReference type="ARBA" id="ARBA00002578"/>
    </source>
</evidence>
<organism evidence="11 12">
    <name type="scientific">Salmonella enterica subsp. houtenae serovar 50:g,z51:-</name>
    <dbReference type="NCBI Taxonomy" id="1173947"/>
    <lineage>
        <taxon>Bacteria</taxon>
        <taxon>Pseudomonadati</taxon>
        <taxon>Pseudomonadota</taxon>
        <taxon>Gammaproteobacteria</taxon>
        <taxon>Enterobacterales</taxon>
        <taxon>Enterobacteriaceae</taxon>
        <taxon>Salmonella</taxon>
    </lineage>
</organism>
<evidence type="ECO:0000256" key="7">
    <source>
        <dbReference type="ARBA" id="ARBA00023136"/>
    </source>
</evidence>